<accession>A0AAJ3NRG1</accession>
<dbReference type="Proteomes" id="UP000193387">
    <property type="component" value="Unassembled WGS sequence"/>
</dbReference>
<evidence type="ECO:0000313" key="3">
    <source>
        <dbReference type="Proteomes" id="UP000193387"/>
    </source>
</evidence>
<feature type="compositionally biased region" description="Basic and acidic residues" evidence="1">
    <location>
        <begin position="200"/>
        <end position="226"/>
    </location>
</feature>
<gene>
    <name evidence="2" type="ORF">AWC23_09410</name>
</gene>
<proteinExistence type="predicted"/>
<sequence length="226" mass="24714">MTTEPDVSTATRYRLDVIAPRLADLVQHTGGWLFDHVMAGWDVTALLPECSDPRPLRILGVRVATFNDEPGEDCGRVATTVAVCEAIYRERAGVRRHLDHAAEHGSEVVLWPGDPVVHTVPKMGQMHHRLTRAACVFKAEALGALTGGRATAPSEWLEWFQCLTCNSAASSPEAGFMSSQMPRRAFKCGPSSPASVACDRPIKSESTVTRRAERRLSDTTTRRSSC</sequence>
<reference evidence="2 3" key="1">
    <citation type="submission" date="2016-01" db="EMBL/GenBank/DDBJ databases">
        <title>The new phylogeny of the genus Mycobacterium.</title>
        <authorList>
            <person name="Tarcisio F."/>
            <person name="Conor M."/>
            <person name="Antonella G."/>
            <person name="Elisabetta G."/>
            <person name="Giulia F.S."/>
            <person name="Sara T."/>
            <person name="Anna F."/>
            <person name="Clotilde B."/>
            <person name="Roberto B."/>
            <person name="Veronica D.S."/>
            <person name="Fabio R."/>
            <person name="Monica P."/>
            <person name="Olivier J."/>
            <person name="Enrico T."/>
            <person name="Nicola S."/>
        </authorList>
    </citation>
    <scope>NUCLEOTIDE SEQUENCE [LARGE SCALE GENOMIC DNA]</scope>
    <source>
        <strain evidence="2 3">DSM 44616</strain>
    </source>
</reference>
<evidence type="ECO:0000313" key="2">
    <source>
        <dbReference type="EMBL" id="ORW72658.1"/>
    </source>
</evidence>
<dbReference type="RefSeq" id="WP_085255068.1">
    <property type="nucleotide sequence ID" value="NZ_AP022573.1"/>
</dbReference>
<feature type="region of interest" description="Disordered" evidence="1">
    <location>
        <begin position="190"/>
        <end position="226"/>
    </location>
</feature>
<organism evidence="2 3">
    <name type="scientific">Mycobacterium saskatchewanense</name>
    <dbReference type="NCBI Taxonomy" id="220927"/>
    <lineage>
        <taxon>Bacteria</taxon>
        <taxon>Bacillati</taxon>
        <taxon>Actinomycetota</taxon>
        <taxon>Actinomycetes</taxon>
        <taxon>Mycobacteriales</taxon>
        <taxon>Mycobacteriaceae</taxon>
        <taxon>Mycobacterium</taxon>
        <taxon>Mycobacterium simiae complex</taxon>
    </lineage>
</organism>
<name>A0AAJ3NRG1_9MYCO</name>
<keyword evidence="3" id="KW-1185">Reference proteome</keyword>
<dbReference type="AlphaFoldDB" id="A0AAJ3NRG1"/>
<evidence type="ECO:0000256" key="1">
    <source>
        <dbReference type="SAM" id="MobiDB-lite"/>
    </source>
</evidence>
<dbReference type="EMBL" id="LQPR01000022">
    <property type="protein sequence ID" value="ORW72658.1"/>
    <property type="molecule type" value="Genomic_DNA"/>
</dbReference>
<protein>
    <submittedName>
        <fullName evidence="2">Uncharacterized protein</fullName>
    </submittedName>
</protein>
<comment type="caution">
    <text evidence="2">The sequence shown here is derived from an EMBL/GenBank/DDBJ whole genome shotgun (WGS) entry which is preliminary data.</text>
</comment>